<name>A0A9D1K138_9FIRM</name>
<dbReference type="InterPro" id="IPR036705">
    <property type="entry name" value="Ribosyl_crysJ1_sf"/>
</dbReference>
<evidence type="ECO:0000256" key="1">
    <source>
        <dbReference type="PIRSR" id="PIRSR605502-1"/>
    </source>
</evidence>
<dbReference type="InterPro" id="IPR050792">
    <property type="entry name" value="ADP-ribosylglycohydrolase"/>
</dbReference>
<dbReference type="AlphaFoldDB" id="A0A9D1K138"/>
<organism evidence="2 3">
    <name type="scientific">Candidatus Merdivicinus excrementipullorum</name>
    <dbReference type="NCBI Taxonomy" id="2840867"/>
    <lineage>
        <taxon>Bacteria</taxon>
        <taxon>Bacillati</taxon>
        <taxon>Bacillota</taxon>
        <taxon>Clostridia</taxon>
        <taxon>Eubacteriales</taxon>
        <taxon>Oscillospiraceae</taxon>
        <taxon>Oscillospiraceae incertae sedis</taxon>
        <taxon>Candidatus Merdivicinus</taxon>
    </lineage>
</organism>
<sequence length="458" mass="51309">MSMYSKAYRAVCPDYSALHPWQKYGSALETEYRQCLEEGLDIERYQALFSAVQGMPDNAYREEAADVLYRMIEELPAVPGYPYEEPSDYQGIAACRDGFTLPGETPRGEKLREQIAGAWYGRIAGCLLGKPLEGIRREELLPFLKETGNWPMHRYVLSSDITEERLGRYQYSFWAKAYADAISEAPVDDDTNYTVLYQQVIEKYSKDFTPRDVAEAWLAMQPKDAYCTAERVAFCNFVNGYLPPYSAIYKNPYREWIGAQIRGDYFGYINPGDPEKAAEMAWRDASISHVKNGIYGEMFAAAMIASAACSKDIPAVIRSGLSQIPQKSRLYEEISEMLQDYEAGVGKEEAFAKIFTRYDDRRGHDWCHTISNARIVAGALLYGGGDFGKSICMAVETGFDTDCNGATVGSALGMMNGIGSIPSCWTDPLHDKLDTEIFGVGTVEIPALIEMTLRHIGR</sequence>
<evidence type="ECO:0000313" key="2">
    <source>
        <dbReference type="EMBL" id="HIS76703.1"/>
    </source>
</evidence>
<reference evidence="2" key="2">
    <citation type="journal article" date="2021" name="PeerJ">
        <title>Extensive microbial diversity within the chicken gut microbiome revealed by metagenomics and culture.</title>
        <authorList>
            <person name="Gilroy R."/>
            <person name="Ravi A."/>
            <person name="Getino M."/>
            <person name="Pursley I."/>
            <person name="Horton D.L."/>
            <person name="Alikhan N.F."/>
            <person name="Baker D."/>
            <person name="Gharbi K."/>
            <person name="Hall N."/>
            <person name="Watson M."/>
            <person name="Adriaenssens E.M."/>
            <person name="Foster-Nyarko E."/>
            <person name="Jarju S."/>
            <person name="Secka A."/>
            <person name="Antonio M."/>
            <person name="Oren A."/>
            <person name="Chaudhuri R.R."/>
            <person name="La Ragione R."/>
            <person name="Hildebrand F."/>
            <person name="Pallen M.J."/>
        </authorList>
    </citation>
    <scope>NUCLEOTIDE SEQUENCE</scope>
    <source>
        <strain evidence="2">CHK199-13235</strain>
    </source>
</reference>
<gene>
    <name evidence="2" type="ORF">IAB51_07815</name>
</gene>
<dbReference type="GO" id="GO:0046872">
    <property type="term" value="F:metal ion binding"/>
    <property type="evidence" value="ECO:0007669"/>
    <property type="project" value="UniProtKB-KW"/>
</dbReference>
<keyword evidence="1" id="KW-0460">Magnesium</keyword>
<comment type="cofactor">
    <cofactor evidence="1">
        <name>Mg(2+)</name>
        <dbReference type="ChEBI" id="CHEBI:18420"/>
    </cofactor>
    <text evidence="1">Binds 2 magnesium ions per subunit.</text>
</comment>
<dbReference type="InterPro" id="IPR005502">
    <property type="entry name" value="Ribosyl_crysJ1"/>
</dbReference>
<dbReference type="PANTHER" id="PTHR16222:SF12">
    <property type="entry name" value="ADP-RIBOSYLGLYCOHYDROLASE-RELATED"/>
    <property type="match status" value="1"/>
</dbReference>
<feature type="binding site" evidence="1">
    <location>
        <position position="402"/>
    </location>
    <ligand>
        <name>Mg(2+)</name>
        <dbReference type="ChEBI" id="CHEBI:18420"/>
        <label>1</label>
    </ligand>
</feature>
<dbReference type="PANTHER" id="PTHR16222">
    <property type="entry name" value="ADP-RIBOSYLGLYCOHYDROLASE"/>
    <property type="match status" value="1"/>
</dbReference>
<evidence type="ECO:0000313" key="3">
    <source>
        <dbReference type="Proteomes" id="UP000824002"/>
    </source>
</evidence>
<dbReference type="EMBL" id="DVJP01000050">
    <property type="protein sequence ID" value="HIS76703.1"/>
    <property type="molecule type" value="Genomic_DNA"/>
</dbReference>
<dbReference type="Pfam" id="PF03747">
    <property type="entry name" value="ADP_ribosyl_GH"/>
    <property type="match status" value="1"/>
</dbReference>
<dbReference type="SUPFAM" id="SSF101478">
    <property type="entry name" value="ADP-ribosylglycohydrolase"/>
    <property type="match status" value="1"/>
</dbReference>
<proteinExistence type="predicted"/>
<keyword evidence="1" id="KW-0479">Metal-binding</keyword>
<accession>A0A9D1K138</accession>
<comment type="caution">
    <text evidence="2">The sequence shown here is derived from an EMBL/GenBank/DDBJ whole genome shotgun (WGS) entry which is preliminary data.</text>
</comment>
<dbReference type="Gene3D" id="1.10.4080.10">
    <property type="entry name" value="ADP-ribosylation/Crystallin J1"/>
    <property type="match status" value="1"/>
</dbReference>
<feature type="binding site" evidence="1">
    <location>
        <position position="400"/>
    </location>
    <ligand>
        <name>Mg(2+)</name>
        <dbReference type="ChEBI" id="CHEBI:18420"/>
        <label>1</label>
    </ligand>
</feature>
<dbReference type="Proteomes" id="UP000824002">
    <property type="component" value="Unassembled WGS sequence"/>
</dbReference>
<reference evidence="2" key="1">
    <citation type="submission" date="2020-10" db="EMBL/GenBank/DDBJ databases">
        <authorList>
            <person name="Gilroy R."/>
        </authorList>
    </citation>
    <scope>NUCLEOTIDE SEQUENCE</scope>
    <source>
        <strain evidence="2">CHK199-13235</strain>
    </source>
</reference>
<protein>
    <submittedName>
        <fullName evidence="2">ADP-ribosylglycohydrolase family protein</fullName>
    </submittedName>
</protein>